<feature type="domain" description="VanZ-like" evidence="2">
    <location>
        <begin position="2"/>
        <end position="139"/>
    </location>
</feature>
<evidence type="ECO:0000259" key="2">
    <source>
        <dbReference type="Pfam" id="PF04892"/>
    </source>
</evidence>
<proteinExistence type="predicted"/>
<dbReference type="InterPro" id="IPR016747">
    <property type="entry name" value="Phosphotransbutyrylase"/>
</dbReference>
<comment type="caution">
    <text evidence="3">The sequence shown here is derived from an EMBL/GenBank/DDBJ whole genome shotgun (WGS) entry which is preliminary data.</text>
</comment>
<organism evidence="3 4">
    <name type="scientific">Cohnella zeiphila</name>
    <dbReference type="NCBI Taxonomy" id="2761120"/>
    <lineage>
        <taxon>Bacteria</taxon>
        <taxon>Bacillati</taxon>
        <taxon>Bacillota</taxon>
        <taxon>Bacilli</taxon>
        <taxon>Bacillales</taxon>
        <taxon>Paenibacillaceae</taxon>
        <taxon>Cohnella</taxon>
    </lineage>
</organism>
<dbReference type="Proteomes" id="UP000564644">
    <property type="component" value="Unassembled WGS sequence"/>
</dbReference>
<keyword evidence="1" id="KW-1133">Transmembrane helix</keyword>
<protein>
    <submittedName>
        <fullName evidence="3">VanZ family protein</fullName>
    </submittedName>
</protein>
<keyword evidence="1" id="KW-0472">Membrane</keyword>
<dbReference type="AlphaFoldDB" id="A0A7X0SS60"/>
<name>A0A7X0SS60_9BACL</name>
<accession>A0A7X0SS60</accession>
<evidence type="ECO:0000313" key="3">
    <source>
        <dbReference type="EMBL" id="MBB6735132.1"/>
    </source>
</evidence>
<reference evidence="3 4" key="1">
    <citation type="submission" date="2020-08" db="EMBL/GenBank/DDBJ databases">
        <title>Cohnella phylogeny.</title>
        <authorList>
            <person name="Dunlap C."/>
        </authorList>
    </citation>
    <scope>NUCLEOTIDE SEQUENCE [LARGE SCALE GENOMIC DNA]</scope>
    <source>
        <strain evidence="3 4">CBP 2801</strain>
    </source>
</reference>
<keyword evidence="1" id="KW-0812">Transmembrane</keyword>
<feature type="transmembrane region" description="Helical" evidence="1">
    <location>
        <begin position="88"/>
        <end position="105"/>
    </location>
</feature>
<dbReference type="NCBIfam" id="NF037970">
    <property type="entry name" value="vanZ_1"/>
    <property type="match status" value="1"/>
</dbReference>
<gene>
    <name evidence="3" type="primary">vanZ</name>
    <name evidence="3" type="ORF">H7C18_29890</name>
</gene>
<dbReference type="InterPro" id="IPR006976">
    <property type="entry name" value="VanZ-like"/>
</dbReference>
<feature type="transmembrane region" description="Helical" evidence="1">
    <location>
        <begin position="125"/>
        <end position="144"/>
    </location>
</feature>
<dbReference type="PIRSF" id="PIRSF019083">
    <property type="entry name" value="UCP019083_VanZ"/>
    <property type="match status" value="1"/>
</dbReference>
<feature type="transmembrane region" description="Helical" evidence="1">
    <location>
        <begin position="64"/>
        <end position="81"/>
    </location>
</feature>
<evidence type="ECO:0000256" key="1">
    <source>
        <dbReference type="SAM" id="Phobius"/>
    </source>
</evidence>
<dbReference type="EMBL" id="JACJVO010000042">
    <property type="protein sequence ID" value="MBB6735132.1"/>
    <property type="molecule type" value="Genomic_DNA"/>
</dbReference>
<dbReference type="Pfam" id="PF04892">
    <property type="entry name" value="VanZ"/>
    <property type="match status" value="1"/>
</dbReference>
<sequence>MIAAIFAFSSQSYQAQNIQPFLKHALSKETAERIIPNLNIRYDGKSYQRDVNPFGLIEFLFRKGAHLFVYGSLASAAALVLRTFRARESVAVSLSLLAVLIVASLDEWNQRYSSERTPTVQDIFVDLIGGLIGLAICYAISRLFRRARRAYSLRSRRDR</sequence>
<keyword evidence="4" id="KW-1185">Reference proteome</keyword>
<evidence type="ECO:0000313" key="4">
    <source>
        <dbReference type="Proteomes" id="UP000564644"/>
    </source>
</evidence>